<reference evidence="3 4" key="1">
    <citation type="submission" date="2019-06" db="EMBL/GenBank/DDBJ databases">
        <title>Sorghum-associated microbial communities from plants grown in Nebraska, USA.</title>
        <authorList>
            <person name="Schachtman D."/>
        </authorList>
    </citation>
    <scope>NUCLEOTIDE SEQUENCE [LARGE SCALE GENOMIC DNA]</scope>
    <source>
        <strain evidence="3 4">T529</strain>
    </source>
</reference>
<dbReference type="GO" id="GO:0009103">
    <property type="term" value="P:lipopolysaccharide biosynthetic process"/>
    <property type="evidence" value="ECO:0007669"/>
    <property type="project" value="TreeGrafter"/>
</dbReference>
<comment type="caution">
    <text evidence="3">The sequence shown here is derived from an EMBL/GenBank/DDBJ whole genome shotgun (WGS) entry which is preliminary data.</text>
</comment>
<protein>
    <submittedName>
        <fullName evidence="3">Glycosyltransferase involved in cell wall biosynthesis</fullName>
    </submittedName>
</protein>
<dbReference type="Proteomes" id="UP000319722">
    <property type="component" value="Unassembled WGS sequence"/>
</dbReference>
<evidence type="ECO:0000256" key="1">
    <source>
        <dbReference type="ARBA" id="ARBA00022679"/>
    </source>
</evidence>
<dbReference type="RefSeq" id="WP_145742227.1">
    <property type="nucleotide sequence ID" value="NZ_VIVL01000003.1"/>
</dbReference>
<dbReference type="Gene3D" id="3.40.50.2000">
    <property type="entry name" value="Glycogen Phosphorylase B"/>
    <property type="match status" value="2"/>
</dbReference>
<accession>A0A561C7J6</accession>
<proteinExistence type="predicted"/>
<dbReference type="AlphaFoldDB" id="A0A561C7J6"/>
<dbReference type="Pfam" id="PF00534">
    <property type="entry name" value="Glycos_transf_1"/>
    <property type="match status" value="1"/>
</dbReference>
<keyword evidence="1 3" id="KW-0808">Transferase</keyword>
<dbReference type="InterPro" id="IPR001296">
    <property type="entry name" value="Glyco_trans_1"/>
</dbReference>
<evidence type="ECO:0000313" key="4">
    <source>
        <dbReference type="Proteomes" id="UP000319722"/>
    </source>
</evidence>
<dbReference type="SUPFAM" id="SSF53756">
    <property type="entry name" value="UDP-Glycosyltransferase/glycogen phosphorylase"/>
    <property type="match status" value="1"/>
</dbReference>
<dbReference type="CDD" id="cd03801">
    <property type="entry name" value="GT4_PimA-like"/>
    <property type="match status" value="1"/>
</dbReference>
<name>A0A561C7J6_9BURK</name>
<dbReference type="EMBL" id="VIVL01000003">
    <property type="protein sequence ID" value="TWD87139.1"/>
    <property type="molecule type" value="Genomic_DNA"/>
</dbReference>
<feature type="domain" description="Glycosyl transferase family 1" evidence="2">
    <location>
        <begin position="170"/>
        <end position="326"/>
    </location>
</feature>
<dbReference type="OrthoDB" id="570545at2"/>
<dbReference type="PANTHER" id="PTHR46401:SF2">
    <property type="entry name" value="GLYCOSYLTRANSFERASE WBBK-RELATED"/>
    <property type="match status" value="1"/>
</dbReference>
<dbReference type="PANTHER" id="PTHR46401">
    <property type="entry name" value="GLYCOSYLTRANSFERASE WBBK-RELATED"/>
    <property type="match status" value="1"/>
</dbReference>
<gene>
    <name evidence="3" type="ORF">FB547_103114</name>
</gene>
<sequence>MKISYVNSVCVRNDAISNAIQDEFGFLKQAGHEDIRLFAFQCDHSELPFTLCRSVADIASHPHFLKSDLVVFHFGIYYSLFNLFPIVPKQTQKVVVFHNITPRALVPEKDRWLIDKSIAQLDNIRWADHVICDSNTNLNVLRSHGLSTPASIVPLAVHSKISVPERKPSFSDGTVRIVFIGRFTQSKGPHELLAAIDHLASSHQMSAPVQLDFVGNLAFSNPDMIATMEKMIADIHQRHSANLLIRIHGSASDEMKHRLLSEADVFALPTYHEGFCVPIIEAIASGCRVVVYDNSNTHDVAGKFGTMVRTGDIGEFAHALQSVMSQVQSADWREGRGEKSYTRYADAGREYARRFSPDRIGPAFLRTLRNITIR</sequence>
<evidence type="ECO:0000313" key="3">
    <source>
        <dbReference type="EMBL" id="TWD87139.1"/>
    </source>
</evidence>
<organism evidence="3 4">
    <name type="scientific">Variovorax beijingensis</name>
    <dbReference type="NCBI Taxonomy" id="2496117"/>
    <lineage>
        <taxon>Bacteria</taxon>
        <taxon>Pseudomonadati</taxon>
        <taxon>Pseudomonadota</taxon>
        <taxon>Betaproteobacteria</taxon>
        <taxon>Burkholderiales</taxon>
        <taxon>Comamonadaceae</taxon>
        <taxon>Variovorax</taxon>
    </lineage>
</organism>
<evidence type="ECO:0000259" key="2">
    <source>
        <dbReference type="Pfam" id="PF00534"/>
    </source>
</evidence>
<dbReference type="GO" id="GO:0016757">
    <property type="term" value="F:glycosyltransferase activity"/>
    <property type="evidence" value="ECO:0007669"/>
    <property type="project" value="InterPro"/>
</dbReference>